<dbReference type="EMBL" id="CM056744">
    <property type="protein sequence ID" value="KAJ8668699.1"/>
    <property type="molecule type" value="Genomic_DNA"/>
</dbReference>
<keyword evidence="2" id="KW-1185">Reference proteome</keyword>
<proteinExistence type="predicted"/>
<reference evidence="1" key="1">
    <citation type="submission" date="2023-04" db="EMBL/GenBank/DDBJ databases">
        <title>A chromosome-level genome assembly of the parasitoid wasp Eretmocerus hayati.</title>
        <authorList>
            <person name="Zhong Y."/>
            <person name="Liu S."/>
            <person name="Liu Y."/>
        </authorList>
    </citation>
    <scope>NUCLEOTIDE SEQUENCE</scope>
    <source>
        <strain evidence="1">ZJU_SS_LIU_2023</strain>
    </source>
</reference>
<comment type="caution">
    <text evidence="1">The sequence shown here is derived from an EMBL/GenBank/DDBJ whole genome shotgun (WGS) entry which is preliminary data.</text>
</comment>
<sequence>MPRWSIGGSIVLLWMCHMAVHSDLQKVDLSDQNLDRENFLMKLQHEMNIREIKELILRGNCFDVFLDCSYHLENLQILDLSHNRLRKFFFLCQSELNLEILNVSHNQIEYINDEALSAKVVKLKTLDVSYNDLYIVNDTMLRYMENLEFLSLASNPIQEELDDWVFGNLSKLRYLDLRNVSLGRFTEQLFSPLTSLEHLDLSDNPLESLPTKLSSSLRVLIACGTNLKRIDSRLLQSMPQLKVLSLERSHQLDSLVISELTGLEQLEIFSLNNSPKFRQIELQSVESQNDVLPKLKHVSLSNCSLESITPTFEKMINKDTRVDLDGNPWRCDCNLGWMIGHGPNETRELATAIRCQSPEESRGKLLSDLRVGELECKDDRRHRLEKSNLIADMGHDMQTLLPILISVLGLLGLLTACLALAYLSRNRLWDWVGSIRRRRDGESVSYTSYVESENDLACILSAAAGHRHTHTQSTDHQRLRP</sequence>
<evidence type="ECO:0000313" key="1">
    <source>
        <dbReference type="EMBL" id="KAJ8668699.1"/>
    </source>
</evidence>
<protein>
    <submittedName>
        <fullName evidence="1">Uncharacterized protein</fullName>
    </submittedName>
</protein>
<gene>
    <name evidence="1" type="ORF">QAD02_010362</name>
</gene>
<evidence type="ECO:0000313" key="2">
    <source>
        <dbReference type="Proteomes" id="UP001239111"/>
    </source>
</evidence>
<accession>A0ACC2NCA7</accession>
<organism evidence="1 2">
    <name type="scientific">Eretmocerus hayati</name>
    <dbReference type="NCBI Taxonomy" id="131215"/>
    <lineage>
        <taxon>Eukaryota</taxon>
        <taxon>Metazoa</taxon>
        <taxon>Ecdysozoa</taxon>
        <taxon>Arthropoda</taxon>
        <taxon>Hexapoda</taxon>
        <taxon>Insecta</taxon>
        <taxon>Pterygota</taxon>
        <taxon>Neoptera</taxon>
        <taxon>Endopterygota</taxon>
        <taxon>Hymenoptera</taxon>
        <taxon>Apocrita</taxon>
        <taxon>Proctotrupomorpha</taxon>
        <taxon>Chalcidoidea</taxon>
        <taxon>Aphelinidae</taxon>
        <taxon>Aphelininae</taxon>
        <taxon>Eretmocerus</taxon>
    </lineage>
</organism>
<dbReference type="Proteomes" id="UP001239111">
    <property type="component" value="Chromosome 4"/>
</dbReference>
<name>A0ACC2NCA7_9HYME</name>